<proteinExistence type="predicted"/>
<organism evidence="2 3">
    <name type="scientific">Aspergillus terreus (strain NIH 2624 / FGSC A1156)</name>
    <dbReference type="NCBI Taxonomy" id="341663"/>
    <lineage>
        <taxon>Eukaryota</taxon>
        <taxon>Fungi</taxon>
        <taxon>Dikarya</taxon>
        <taxon>Ascomycota</taxon>
        <taxon>Pezizomycotina</taxon>
        <taxon>Eurotiomycetes</taxon>
        <taxon>Eurotiomycetidae</taxon>
        <taxon>Eurotiales</taxon>
        <taxon>Aspergillaceae</taxon>
        <taxon>Aspergillus</taxon>
        <taxon>Aspergillus subgen. Circumdati</taxon>
    </lineage>
</organism>
<evidence type="ECO:0000256" key="1">
    <source>
        <dbReference type="SAM" id="MobiDB-lite"/>
    </source>
</evidence>
<feature type="region of interest" description="Disordered" evidence="1">
    <location>
        <begin position="436"/>
        <end position="464"/>
    </location>
</feature>
<feature type="region of interest" description="Disordered" evidence="1">
    <location>
        <begin position="529"/>
        <end position="560"/>
    </location>
</feature>
<name>Q0CN51_ASPTN</name>
<feature type="compositionally biased region" description="Basic and acidic residues" evidence="1">
    <location>
        <begin position="340"/>
        <end position="352"/>
    </location>
</feature>
<feature type="region of interest" description="Disordered" evidence="1">
    <location>
        <begin position="141"/>
        <end position="190"/>
    </location>
</feature>
<feature type="region of interest" description="Disordered" evidence="1">
    <location>
        <begin position="589"/>
        <end position="626"/>
    </location>
</feature>
<evidence type="ECO:0000313" key="2">
    <source>
        <dbReference type="EMBL" id="EAU35330.1"/>
    </source>
</evidence>
<feature type="compositionally biased region" description="Polar residues" evidence="1">
    <location>
        <begin position="142"/>
        <end position="163"/>
    </location>
</feature>
<feature type="compositionally biased region" description="Polar residues" evidence="1">
    <location>
        <begin position="535"/>
        <end position="550"/>
    </location>
</feature>
<dbReference type="RefSeq" id="XP_001214061.1">
    <property type="nucleotide sequence ID" value="XM_001214061.1"/>
</dbReference>
<accession>Q0CN51</accession>
<dbReference type="Proteomes" id="UP000007963">
    <property type="component" value="Unassembled WGS sequence"/>
</dbReference>
<reference evidence="3" key="1">
    <citation type="submission" date="2005-09" db="EMBL/GenBank/DDBJ databases">
        <title>Annotation of the Aspergillus terreus NIH2624 genome.</title>
        <authorList>
            <person name="Birren B.W."/>
            <person name="Lander E.S."/>
            <person name="Galagan J.E."/>
            <person name="Nusbaum C."/>
            <person name="Devon K."/>
            <person name="Henn M."/>
            <person name="Ma L.-J."/>
            <person name="Jaffe D.B."/>
            <person name="Butler J."/>
            <person name="Alvarez P."/>
            <person name="Gnerre S."/>
            <person name="Grabherr M."/>
            <person name="Kleber M."/>
            <person name="Mauceli E.W."/>
            <person name="Brockman W."/>
            <person name="Rounsley S."/>
            <person name="Young S.K."/>
            <person name="LaButti K."/>
            <person name="Pushparaj V."/>
            <person name="DeCaprio D."/>
            <person name="Crawford M."/>
            <person name="Koehrsen M."/>
            <person name="Engels R."/>
            <person name="Montgomery P."/>
            <person name="Pearson M."/>
            <person name="Howarth C."/>
            <person name="Larson L."/>
            <person name="Luoma S."/>
            <person name="White J."/>
            <person name="Alvarado L."/>
            <person name="Kodira C.D."/>
            <person name="Zeng Q."/>
            <person name="Oleary S."/>
            <person name="Yandava C."/>
            <person name="Denning D.W."/>
            <person name="Nierman W.C."/>
            <person name="Milne T."/>
            <person name="Madden K."/>
        </authorList>
    </citation>
    <scope>NUCLEOTIDE SEQUENCE [LARGE SCALE GENOMIC DNA]</scope>
    <source>
        <strain evidence="3">NIH 2624 / FGSC A1156</strain>
    </source>
</reference>
<feature type="compositionally biased region" description="Gly residues" evidence="1">
    <location>
        <begin position="684"/>
        <end position="694"/>
    </location>
</feature>
<evidence type="ECO:0000313" key="3">
    <source>
        <dbReference type="Proteomes" id="UP000007963"/>
    </source>
</evidence>
<dbReference type="VEuPathDB" id="FungiDB:ATEG_04883"/>
<sequence length="863" mass="94757">MSTLVLTLDSSVMTVNGPDDVLQGQKLRLTSKESLKDLETAIHAAAESRRCGVREGILVTRKASSTLISLDLRDEIVRKSAGPNDIGRDMDPDHESHTVANGQSAGHVAFVSGTTCNEAVVQGDQSQTVSANAITIVHQDNVPGNSEVGSSPSRGHQEQSQRPMGQAKAMCTEDQIESLSETEGKPDAQKVQNADAFQINRVPENVIEKSDQNVRRNLPYQLRSLSSKTKPPARFTNTQESLMFHRRKPGQKVYTSHSKAAVDWDEDLRQSSDNLDGTVEKETISSISSPFPGDGSIFDRRTSTAKRKRDPVGKASSKKKRKTNPRPRKKDVGTTAPGDEQSRASRQDKAEREADDAEWSSADDAQTGHSGSKSEENHDPLTNHDQRHIERGGLNTAQYTLTTLKATDAHNMTELIKDSTGSDKGADIAVEENVGVGNATDKTSHEEHKDSLATNEYGPGGRGKAVGRKLTAAFKDFDTQGNEGSFEQRVCDEAAHSIPLSAPDEGVESVHSTELSRIHQYSTQRLEPTIPRSPCWNTMVSQSPRSSMRTESNELDNPAQSTVFFDPTHIEMSRIGGSRPRSEVKQWKISISAGGKSRNTTSEEDGRRDLKDAARRRSLPRDLRRIPAPILQSSSTPKRMMVDKNGSPQMIRRGATACTTLQESSIQSKVGMRMKPVQLVFQGQGKGNESGYDGGSETDATEEAPERDGHVSSSPLCYHSPAHPLLERAAAPAGTLEGLDIDQVVQTDSKSTCELLETAHKRTQSMLLASSQRLACQLEDEKKAVNQVLEVYQRQCHQVLDELFKTQEERIRLCEQQAESIRTHHARICQGLINRLEANGRMAHKRTLPDLPASQKDAAMDHD</sequence>
<dbReference type="EMBL" id="CH476599">
    <property type="protein sequence ID" value="EAU35330.1"/>
    <property type="molecule type" value="Genomic_DNA"/>
</dbReference>
<feature type="compositionally biased region" description="Basic and acidic residues" evidence="1">
    <location>
        <begin position="372"/>
        <end position="386"/>
    </location>
</feature>
<feature type="region of interest" description="Disordered" evidence="1">
    <location>
        <begin position="273"/>
        <end position="386"/>
    </location>
</feature>
<dbReference type="STRING" id="341663.Q0CN51"/>
<dbReference type="OrthoDB" id="5374844at2759"/>
<dbReference type="GeneID" id="4320141"/>
<dbReference type="HOGENOM" id="CLU_331747_0_0_1"/>
<feature type="compositionally biased region" description="Basic residues" evidence="1">
    <location>
        <begin position="316"/>
        <end position="329"/>
    </location>
</feature>
<feature type="compositionally biased region" description="Basic and acidic residues" evidence="1">
    <location>
        <begin position="604"/>
        <end position="625"/>
    </location>
</feature>
<feature type="compositionally biased region" description="Basic and acidic residues" evidence="1">
    <location>
        <begin position="442"/>
        <end position="451"/>
    </location>
</feature>
<feature type="region of interest" description="Disordered" evidence="1">
    <location>
        <begin position="683"/>
        <end position="713"/>
    </location>
</feature>
<protein>
    <submittedName>
        <fullName evidence="2">Uncharacterized protein</fullName>
    </submittedName>
</protein>
<dbReference type="AlphaFoldDB" id="Q0CN51"/>
<gene>
    <name evidence="2" type="ORF">ATEG_04883</name>
</gene>